<gene>
    <name evidence="2" type="ORF">F2Y39_16445</name>
</gene>
<dbReference type="GO" id="GO:0016757">
    <property type="term" value="F:glycosyltransferase activity"/>
    <property type="evidence" value="ECO:0007669"/>
    <property type="project" value="InterPro"/>
</dbReference>
<dbReference type="Pfam" id="PF00534">
    <property type="entry name" value="Glycos_transf_1"/>
    <property type="match status" value="1"/>
</dbReference>
<dbReference type="CDD" id="cd03801">
    <property type="entry name" value="GT4_PimA-like"/>
    <property type="match status" value="1"/>
</dbReference>
<evidence type="ECO:0000313" key="2">
    <source>
        <dbReference type="EMBL" id="KAA5474180.1"/>
    </source>
</evidence>
<comment type="caution">
    <text evidence="2">The sequence shown here is derived from an EMBL/GenBank/DDBJ whole genome shotgun (WGS) entry which is preliminary data.</text>
</comment>
<dbReference type="PANTHER" id="PTHR12526:SF630">
    <property type="entry name" value="GLYCOSYLTRANSFERASE"/>
    <property type="match status" value="1"/>
</dbReference>
<dbReference type="RefSeq" id="WP_130057022.1">
    <property type="nucleotide sequence ID" value="NZ_RCXH01000010.1"/>
</dbReference>
<dbReference type="Proteomes" id="UP000427825">
    <property type="component" value="Unassembled WGS sequence"/>
</dbReference>
<evidence type="ECO:0000313" key="3">
    <source>
        <dbReference type="Proteomes" id="UP000427825"/>
    </source>
</evidence>
<reference evidence="2 3" key="1">
    <citation type="journal article" date="2019" name="Nat. Med.">
        <title>A library of human gut bacterial isolates paired with longitudinal multiomics data enables mechanistic microbiome research.</title>
        <authorList>
            <person name="Poyet M."/>
            <person name="Groussin M."/>
            <person name="Gibbons S.M."/>
            <person name="Avila-Pacheco J."/>
            <person name="Jiang X."/>
            <person name="Kearney S.M."/>
            <person name="Perrotta A.R."/>
            <person name="Berdy B."/>
            <person name="Zhao S."/>
            <person name="Lieberman T.D."/>
            <person name="Swanson P.K."/>
            <person name="Smith M."/>
            <person name="Roesemann S."/>
            <person name="Alexander J.E."/>
            <person name="Rich S.A."/>
            <person name="Livny J."/>
            <person name="Vlamakis H."/>
            <person name="Clish C."/>
            <person name="Bullock K."/>
            <person name="Deik A."/>
            <person name="Scott J."/>
            <person name="Pierce K.A."/>
            <person name="Xavier R.J."/>
            <person name="Alm E.J."/>
        </authorList>
    </citation>
    <scope>NUCLEOTIDE SEQUENCE [LARGE SCALE GENOMIC DNA]</scope>
    <source>
        <strain evidence="2 3">BIOML-A25</strain>
    </source>
</reference>
<accession>A0A6H9QAA1</accession>
<dbReference type="SUPFAM" id="SSF53756">
    <property type="entry name" value="UDP-Glycosyltransferase/glycogen phosphorylase"/>
    <property type="match status" value="1"/>
</dbReference>
<name>A0A6H9QAA1_9BACE</name>
<proteinExistence type="predicted"/>
<keyword evidence="2" id="KW-0808">Transferase</keyword>
<organism evidence="2 3">
    <name type="scientific">Bacteroides caccae</name>
    <dbReference type="NCBI Taxonomy" id="47678"/>
    <lineage>
        <taxon>Bacteria</taxon>
        <taxon>Pseudomonadati</taxon>
        <taxon>Bacteroidota</taxon>
        <taxon>Bacteroidia</taxon>
        <taxon>Bacteroidales</taxon>
        <taxon>Bacteroidaceae</taxon>
        <taxon>Bacteroides</taxon>
    </lineage>
</organism>
<feature type="domain" description="Glycosyl transferase family 1" evidence="1">
    <location>
        <begin position="229"/>
        <end position="393"/>
    </location>
</feature>
<dbReference type="Gene3D" id="3.40.50.2000">
    <property type="entry name" value="Glycogen Phosphorylase B"/>
    <property type="match status" value="2"/>
</dbReference>
<protein>
    <submittedName>
        <fullName evidence="2">Glycosyltransferase</fullName>
    </submittedName>
</protein>
<dbReference type="InterPro" id="IPR001296">
    <property type="entry name" value="Glyco_trans_1"/>
</dbReference>
<evidence type="ECO:0000259" key="1">
    <source>
        <dbReference type="Pfam" id="PF00534"/>
    </source>
</evidence>
<sequence>MKVLWIVNKPIGALHEKLFGKKSTGGLWMEAMLERSRRDQSISIVIVNISLVKEVQKYVFKNEMYYTIPGTPDSTYDYKSKLAHEYWREIFKTEKPDLIELWGTELPFGIPALEEAGNIPSVVYVQGILDSIGRYYQAGLTAEELRKSRTFRDVITGSTIKKIQKGYLKRAVIETKLASMSKNIIVENQWAESYYMRMCHDIRVFKCPLSISEAFSSVEWSVDKMQRHTIMCSAANYPIKGLHMLLKALTIVKIHYPNVKLFVPGTPLRPVNSIKSWMKQNGYDKLIHSMITELGLKDVILYTGRLTAEGMAKKMSEVNAFVMCSAIENHSSTLKEAMSVGVPCVASYVGGVPEYAHNRENCLLYRFEDYEHLALNLINLFRSQDLCKKLSIQSRFDMKKSCEQNDFYQISKDIYRAILNR</sequence>
<dbReference type="AlphaFoldDB" id="A0A6H9QAA1"/>
<dbReference type="PANTHER" id="PTHR12526">
    <property type="entry name" value="GLYCOSYLTRANSFERASE"/>
    <property type="match status" value="1"/>
</dbReference>
<dbReference type="EMBL" id="VVYJ01000010">
    <property type="protein sequence ID" value="KAA5474180.1"/>
    <property type="molecule type" value="Genomic_DNA"/>
</dbReference>